<sequence length="130" mass="15330">MISEHDSIEIMLKLFPDFKAKLEEHRNFWKDDEYEFGLEMAQFSSFAFDKIKGGTDEDVNKLADFAEQMLVEGNEKVRWAAKYEFLENITNSDGERDFPIERFTRKLKPHSIEFCKELDKGWGTKTTGIY</sequence>
<feature type="domain" description="DUF7674" evidence="1">
    <location>
        <begin position="9"/>
        <end position="122"/>
    </location>
</feature>
<protein>
    <recommendedName>
        <fullName evidence="1">DUF7674 domain-containing protein</fullName>
    </recommendedName>
</protein>
<evidence type="ECO:0000313" key="2">
    <source>
        <dbReference type="EMBL" id="PVY40255.1"/>
    </source>
</evidence>
<evidence type="ECO:0000259" key="1">
    <source>
        <dbReference type="Pfam" id="PF24722"/>
    </source>
</evidence>
<dbReference type="AlphaFoldDB" id="A0A2U1AUZ8"/>
<accession>A0A2U1AUZ8</accession>
<organism evidence="2 3">
    <name type="scientific">Pontibacter virosus</name>
    <dbReference type="NCBI Taxonomy" id="1765052"/>
    <lineage>
        <taxon>Bacteria</taxon>
        <taxon>Pseudomonadati</taxon>
        <taxon>Bacteroidota</taxon>
        <taxon>Cytophagia</taxon>
        <taxon>Cytophagales</taxon>
        <taxon>Hymenobacteraceae</taxon>
        <taxon>Pontibacter</taxon>
    </lineage>
</organism>
<dbReference type="Pfam" id="PF24722">
    <property type="entry name" value="DUF7674"/>
    <property type="match status" value="1"/>
</dbReference>
<comment type="caution">
    <text evidence="2">The sequence shown here is derived from an EMBL/GenBank/DDBJ whole genome shotgun (WGS) entry which is preliminary data.</text>
</comment>
<gene>
    <name evidence="2" type="ORF">C8E01_108149</name>
</gene>
<keyword evidence="3" id="KW-1185">Reference proteome</keyword>
<dbReference type="EMBL" id="QEKI01000008">
    <property type="protein sequence ID" value="PVY40255.1"/>
    <property type="molecule type" value="Genomic_DNA"/>
</dbReference>
<evidence type="ECO:0000313" key="3">
    <source>
        <dbReference type="Proteomes" id="UP000245466"/>
    </source>
</evidence>
<dbReference type="InterPro" id="IPR056091">
    <property type="entry name" value="DUF7674"/>
</dbReference>
<reference evidence="2 3" key="1">
    <citation type="submission" date="2018-04" db="EMBL/GenBank/DDBJ databases">
        <title>Genomic Encyclopedia of Type Strains, Phase IV (KMG-IV): sequencing the most valuable type-strain genomes for metagenomic binning, comparative biology and taxonomic classification.</title>
        <authorList>
            <person name="Goeker M."/>
        </authorList>
    </citation>
    <scope>NUCLEOTIDE SEQUENCE [LARGE SCALE GENOMIC DNA]</scope>
    <source>
        <strain evidence="2 3">DSM 100231</strain>
    </source>
</reference>
<proteinExistence type="predicted"/>
<dbReference type="Proteomes" id="UP000245466">
    <property type="component" value="Unassembled WGS sequence"/>
</dbReference>
<name>A0A2U1AUZ8_9BACT</name>